<dbReference type="EMBL" id="AHOR02000065">
    <property type="protein sequence ID" value="EMF80032.1"/>
    <property type="molecule type" value="Genomic_DNA"/>
</dbReference>
<organism evidence="1 2">
    <name type="scientific">Leptospira weilii serovar Topaz str. LT2116</name>
    <dbReference type="NCBI Taxonomy" id="1088540"/>
    <lineage>
        <taxon>Bacteria</taxon>
        <taxon>Pseudomonadati</taxon>
        <taxon>Spirochaetota</taxon>
        <taxon>Spirochaetia</taxon>
        <taxon>Leptospirales</taxon>
        <taxon>Leptospiraceae</taxon>
        <taxon>Leptospira</taxon>
    </lineage>
</organism>
<protein>
    <submittedName>
        <fullName evidence="1">Uncharacterized protein</fullName>
    </submittedName>
</protein>
<gene>
    <name evidence="1" type="ORF">LEP1GSC188_4841</name>
</gene>
<comment type="caution">
    <text evidence="1">The sequence shown here is derived from an EMBL/GenBank/DDBJ whole genome shotgun (WGS) entry which is preliminary data.</text>
</comment>
<proteinExistence type="predicted"/>
<name>M3FHW2_9LEPT</name>
<evidence type="ECO:0000313" key="2">
    <source>
        <dbReference type="Proteomes" id="UP000011770"/>
    </source>
</evidence>
<dbReference type="Proteomes" id="UP000011770">
    <property type="component" value="Unassembled WGS sequence"/>
</dbReference>
<evidence type="ECO:0000313" key="1">
    <source>
        <dbReference type="EMBL" id="EMF80032.1"/>
    </source>
</evidence>
<reference evidence="1 2" key="1">
    <citation type="submission" date="2013-01" db="EMBL/GenBank/DDBJ databases">
        <authorList>
            <person name="Harkins D.M."/>
            <person name="Durkin A.S."/>
            <person name="Brinkac L.M."/>
            <person name="Haft D.H."/>
            <person name="Selengut J.D."/>
            <person name="Sanka R."/>
            <person name="DePew J."/>
            <person name="Purushe J."/>
            <person name="Tulsiani S.M."/>
            <person name="Graham G.C."/>
            <person name="Burns M.-A."/>
            <person name="Dohnt M.F."/>
            <person name="Smythe L.D."/>
            <person name="McKay D.B."/>
            <person name="Craig S.B."/>
            <person name="Vinetz J.M."/>
            <person name="Sutton G.G."/>
            <person name="Nierman W.C."/>
            <person name="Fouts D.E."/>
        </authorList>
    </citation>
    <scope>NUCLEOTIDE SEQUENCE [LARGE SCALE GENOMIC DNA]</scope>
    <source>
        <strain evidence="1 2">LT2116</strain>
    </source>
</reference>
<accession>M3FHW2</accession>
<dbReference type="AlphaFoldDB" id="M3FHW2"/>
<sequence length="126" mass="14407">MAKTKQTSQISPHEQFSKMLNSFEDARNNALAKLASREDGDFKAGQLNWWSGKVGSIITHASQIQDNFRRGRHALDTFNDSDTIHAIGNSIKKTARNNLEEIMKISISMYYQFCIDLDEIKREGRK</sequence>